<dbReference type="EMBL" id="VBVZ01000513">
    <property type="protein sequence ID" value="TLG88658.1"/>
    <property type="molecule type" value="Genomic_DNA"/>
</dbReference>
<keyword evidence="2" id="KW-1185">Reference proteome</keyword>
<reference evidence="1 2" key="1">
    <citation type="submission" date="2019-05" db="EMBL/GenBank/DDBJ databases">
        <title>Pseudomonas edaphica sp. nov., isolated from rhizospheric soil of Cistus ladanifer L. in Spain.</title>
        <authorList>
            <person name="Peix A."/>
        </authorList>
    </citation>
    <scope>NUCLEOTIDE SEQUENCE [LARGE SCALE GENOMIC DNA]</scope>
    <source>
        <strain evidence="1 2">RD25</strain>
    </source>
</reference>
<evidence type="ECO:0000313" key="2">
    <source>
        <dbReference type="Proteomes" id="UP000304941"/>
    </source>
</evidence>
<organism evidence="1 2">
    <name type="scientific">Pseudomonas edaphica</name>
    <dbReference type="NCBI Taxonomy" id="2006980"/>
    <lineage>
        <taxon>Bacteria</taxon>
        <taxon>Pseudomonadati</taxon>
        <taxon>Pseudomonadota</taxon>
        <taxon>Gammaproteobacteria</taxon>
        <taxon>Pseudomonadales</taxon>
        <taxon>Pseudomonadaceae</taxon>
        <taxon>Pseudomonas</taxon>
    </lineage>
</organism>
<evidence type="ECO:0000313" key="1">
    <source>
        <dbReference type="EMBL" id="TLG88658.1"/>
    </source>
</evidence>
<gene>
    <name evidence="1" type="ORF">FEM54_25450</name>
</gene>
<dbReference type="Proteomes" id="UP000304941">
    <property type="component" value="Unassembled WGS sequence"/>
</dbReference>
<sequence>MAEPWPSQASQLPLKGRSAFDLAVDLAFDFDLSRPVKPRWPAFGYTEPRRGAEWWGEDFLVTFVSLQK</sequence>
<name>A0ABY2TYH1_9PSED</name>
<protein>
    <submittedName>
        <fullName evidence="1">Uncharacterized protein</fullName>
    </submittedName>
</protein>
<proteinExistence type="predicted"/>
<comment type="caution">
    <text evidence="1">The sequence shown here is derived from an EMBL/GenBank/DDBJ whole genome shotgun (WGS) entry which is preliminary data.</text>
</comment>
<accession>A0ABY2TYH1</accession>